<name>A0ABZ2MGL0_9MICO</name>
<protein>
    <submittedName>
        <fullName evidence="1">DUF2877 domain-containing protein</fullName>
    </submittedName>
</protein>
<dbReference type="Pfam" id="PF11392">
    <property type="entry name" value="AllH"/>
    <property type="match status" value="1"/>
</dbReference>
<evidence type="ECO:0000313" key="2">
    <source>
        <dbReference type="Proteomes" id="UP001382727"/>
    </source>
</evidence>
<dbReference type="EMBL" id="CP144913">
    <property type="protein sequence ID" value="WXB76148.1"/>
    <property type="molecule type" value="Genomic_DNA"/>
</dbReference>
<dbReference type="InterPro" id="IPR021530">
    <property type="entry name" value="AllH-like"/>
</dbReference>
<dbReference type="RefSeq" id="WP_338748915.1">
    <property type="nucleotide sequence ID" value="NZ_CP144913.1"/>
</dbReference>
<accession>A0ABZ2MGL0</accession>
<proteinExistence type="predicted"/>
<sequence length="272" mass="27580">MSTVTRVELAAAAPRWVRDLLAAGSGEATVVHAGPDALYLALDSDVLAITTRAAVQVPCALRTTLSTTADLSASGEVPPVGTAIPIVARRVHLSGATVRIGRTIDTTAPRIDPATAPAMAERLSAALGPGHARARAELPEAGLGLLEAAEPDAVVALLGRGSGLTPVGDDVLCGWLATMVAASYPGVAPVAERVIDLADHRTTALSATLLRRSVHAEVVPQFGQLLTALAHPSTNPAESLASVTRIGHTSGDGLVLGLALALAHLAPRSSCT</sequence>
<organism evidence="1 2">
    <name type="scientific">Janibacter alittae</name>
    <dbReference type="NCBI Taxonomy" id="3115209"/>
    <lineage>
        <taxon>Bacteria</taxon>
        <taxon>Bacillati</taxon>
        <taxon>Actinomycetota</taxon>
        <taxon>Actinomycetes</taxon>
        <taxon>Micrococcales</taxon>
        <taxon>Intrasporangiaceae</taxon>
        <taxon>Janibacter</taxon>
    </lineage>
</organism>
<evidence type="ECO:0000313" key="1">
    <source>
        <dbReference type="EMBL" id="WXB76148.1"/>
    </source>
</evidence>
<gene>
    <name evidence="1" type="ORF">V1351_14570</name>
</gene>
<keyword evidence="2" id="KW-1185">Reference proteome</keyword>
<reference evidence="1 2" key="1">
    <citation type="submission" date="2024-02" db="EMBL/GenBank/DDBJ databases">
        <title>Janibacter sp. nov., isolated from gut of marine sandworm.</title>
        <authorList>
            <person name="Kim B."/>
            <person name="Jun M.O."/>
            <person name="Shin N.-R."/>
        </authorList>
    </citation>
    <scope>NUCLEOTIDE SEQUENCE [LARGE SCALE GENOMIC DNA]</scope>
    <source>
        <strain evidence="1 2">A1S7</strain>
    </source>
</reference>
<dbReference type="Proteomes" id="UP001382727">
    <property type="component" value="Chromosome"/>
</dbReference>